<dbReference type="Gene3D" id="1.20.1640.10">
    <property type="entry name" value="Multidrug efflux transporter AcrB transmembrane domain"/>
    <property type="match status" value="2"/>
</dbReference>
<dbReference type="AlphaFoldDB" id="A0A1H6AGB8"/>
<feature type="region of interest" description="Disordered" evidence="1">
    <location>
        <begin position="1034"/>
        <end position="1055"/>
    </location>
</feature>
<evidence type="ECO:0000313" key="3">
    <source>
        <dbReference type="EMBL" id="SEG47819.1"/>
    </source>
</evidence>
<dbReference type="PANTHER" id="PTHR32063">
    <property type="match status" value="1"/>
</dbReference>
<evidence type="ECO:0000256" key="1">
    <source>
        <dbReference type="SAM" id="MobiDB-lite"/>
    </source>
</evidence>
<sequence length="1055" mass="115704">MIAWFARNHVAANLLMLTIVFAGLMSLNFRIPLEIFPSFEADTISVQVSLRGASPEDAETGLATRIEDAVADLEGIEELSSRSIEGGTTVNIEVEDGYDPRDLLADVKSRVDAISSFPVDAEKPVVSLATWTREVITVALSGDLSEKELRSYAESVRDDLLRLPGVTQLEPVGVRAFEIGIEISKDRLREYGLTLEEVANRVGNSSLDLSAGNVNSAGGDILIRAKGQAYHRDEFENIVIQTNPDGSTLRLGDVARVTDGFEESDLRSRFNGQLAVMLEVYRVGNQSAIEVADKVKAYVDSRQGSLPQGLTMSYWDDDSQIVKSRLNLLISNAVQGGILVLLMLTLFLRPSIALWVFIGIPVSFMGAFLIMPIFGITLNVMSLFGFILVLGIVVDDAIVTGENVYTHMRSAESGLQAAISGTQEVSVPVTFGVLTTVVAFLPIAFIEGHRGAIFAQITYVVIPVLLFSLIESKFVLPSHLKHIRLRKDEASGGRFSRMQARFADGFERAILRYYQPLLGLALRHRLTTLSIFSGTFILILALVFSGWTQFVFFPRIQADTARARLTMPAGTPFEVTDRAVVSMVDAARVLQDRYRDPVTGKSVVENIFSATGDGGSPESGRVDFELTPSESRDASLSTARLVQEWREMVGEIPGAETLTYRAEIGRGGDPVDIQLSSNNVDDLAAMAGLIRQRLETYPTLFDISDNLSDGKEELKVELKPQAYALGLTRSDIIRQVRENFFGIEVQRIQRGRDEVRVMVRLPDSEREAISNLRRVEIVTENGLVPLDELAELVPDRGAATIYRINQQRTVSVLADLDKESTNTTVLYRDLATFLDDLMLQYPGASYSMEGEAKEQEESFSSLGVGLAFVLFAIYSLLAIPFRSYLQPLIVMSIIPFGAIGAVVGHWIMGIDLTIMSMLGLLALIGVVVNDSLVLVEFTNRRRAELSDSLGKKAAAYEAVLTAGASRFRPVILTSVTTFFGLLPLLFEKAVQAQFLIPMAVSLGFGILFATLITLIMVPVNIMLLEDLKGLLRGKSADSQEGDEPPQNGRLESSHS</sequence>
<feature type="transmembrane region" description="Helical" evidence="2">
    <location>
        <begin position="328"/>
        <end position="347"/>
    </location>
</feature>
<evidence type="ECO:0000313" key="4">
    <source>
        <dbReference type="Proteomes" id="UP000236745"/>
    </source>
</evidence>
<feature type="transmembrane region" description="Helical" evidence="2">
    <location>
        <begin position="452"/>
        <end position="476"/>
    </location>
</feature>
<dbReference type="Proteomes" id="UP000236745">
    <property type="component" value="Unassembled WGS sequence"/>
</dbReference>
<feature type="transmembrane region" description="Helical" evidence="2">
    <location>
        <begin position="970"/>
        <end position="986"/>
    </location>
</feature>
<reference evidence="3 4" key="1">
    <citation type="submission" date="2016-10" db="EMBL/GenBank/DDBJ databases">
        <authorList>
            <person name="de Groot N.N."/>
        </authorList>
    </citation>
    <scope>NUCLEOTIDE SEQUENCE [LARGE SCALE GENOMIC DNA]</scope>
    <source>
        <strain evidence="3 4">DSM 22012</strain>
    </source>
</reference>
<keyword evidence="2" id="KW-0472">Membrane</keyword>
<organism evidence="3 4">
    <name type="scientific">Marinobacterium lutimaris</name>
    <dbReference type="NCBI Taxonomy" id="568106"/>
    <lineage>
        <taxon>Bacteria</taxon>
        <taxon>Pseudomonadati</taxon>
        <taxon>Pseudomonadota</taxon>
        <taxon>Gammaproteobacteria</taxon>
        <taxon>Oceanospirillales</taxon>
        <taxon>Oceanospirillaceae</taxon>
        <taxon>Marinobacterium</taxon>
    </lineage>
</organism>
<dbReference type="RefSeq" id="WP_104003146.1">
    <property type="nucleotide sequence ID" value="NZ_FNVQ01000002.1"/>
</dbReference>
<dbReference type="GO" id="GO:0005886">
    <property type="term" value="C:plasma membrane"/>
    <property type="evidence" value="ECO:0007669"/>
    <property type="project" value="TreeGrafter"/>
</dbReference>
<dbReference type="Pfam" id="PF00873">
    <property type="entry name" value="ACR_tran"/>
    <property type="match status" value="1"/>
</dbReference>
<keyword evidence="4" id="KW-1185">Reference proteome</keyword>
<dbReference type="InterPro" id="IPR001036">
    <property type="entry name" value="Acrflvin-R"/>
</dbReference>
<dbReference type="Gene3D" id="3.30.70.1440">
    <property type="entry name" value="Multidrug efflux transporter AcrB pore domain"/>
    <property type="match status" value="1"/>
</dbReference>
<keyword evidence="2" id="KW-0812">Transmembrane</keyword>
<evidence type="ECO:0000256" key="2">
    <source>
        <dbReference type="SAM" id="Phobius"/>
    </source>
</evidence>
<feature type="transmembrane region" description="Helical" evidence="2">
    <location>
        <begin position="862"/>
        <end position="881"/>
    </location>
</feature>
<feature type="transmembrane region" description="Helical" evidence="2">
    <location>
        <begin position="383"/>
        <end position="405"/>
    </location>
</feature>
<feature type="transmembrane region" description="Helical" evidence="2">
    <location>
        <begin position="12"/>
        <end position="31"/>
    </location>
</feature>
<feature type="transmembrane region" description="Helical" evidence="2">
    <location>
        <begin position="888"/>
        <end position="908"/>
    </location>
</feature>
<feature type="transmembrane region" description="Helical" evidence="2">
    <location>
        <begin position="998"/>
        <end position="1024"/>
    </location>
</feature>
<dbReference type="PRINTS" id="PR00702">
    <property type="entry name" value="ACRIFLAVINRP"/>
</dbReference>
<gene>
    <name evidence="3" type="ORF">SAMN05444390_10228</name>
</gene>
<dbReference type="EMBL" id="FNVQ01000002">
    <property type="protein sequence ID" value="SEG47819.1"/>
    <property type="molecule type" value="Genomic_DNA"/>
</dbReference>
<dbReference type="PANTHER" id="PTHR32063:SF33">
    <property type="entry name" value="RND SUPERFAMILY EFFLUX PUMP PERMEASE COMPONENT"/>
    <property type="match status" value="1"/>
</dbReference>
<dbReference type="Gene3D" id="3.30.70.1320">
    <property type="entry name" value="Multidrug efflux transporter AcrB pore domain like"/>
    <property type="match status" value="1"/>
</dbReference>
<dbReference type="InterPro" id="IPR027463">
    <property type="entry name" value="AcrB_DN_DC_subdom"/>
</dbReference>
<proteinExistence type="predicted"/>
<dbReference type="SUPFAM" id="SSF82693">
    <property type="entry name" value="Multidrug efflux transporter AcrB pore domain, PN1, PN2, PC1 and PC2 subdomains"/>
    <property type="match status" value="2"/>
</dbReference>
<dbReference type="Gene3D" id="3.30.70.1430">
    <property type="entry name" value="Multidrug efflux transporter AcrB pore domain"/>
    <property type="match status" value="2"/>
</dbReference>
<dbReference type="GO" id="GO:0042910">
    <property type="term" value="F:xenobiotic transmembrane transporter activity"/>
    <property type="evidence" value="ECO:0007669"/>
    <property type="project" value="TreeGrafter"/>
</dbReference>
<protein>
    <submittedName>
        <fullName evidence="3">Multidrug efflux pump subunit AcrB</fullName>
    </submittedName>
</protein>
<feature type="transmembrane region" description="Helical" evidence="2">
    <location>
        <begin position="526"/>
        <end position="547"/>
    </location>
</feature>
<name>A0A1H6AGB8_9GAMM</name>
<feature type="transmembrane region" description="Helical" evidence="2">
    <location>
        <begin position="425"/>
        <end position="446"/>
    </location>
</feature>
<accession>A0A1H6AGB8</accession>
<dbReference type="OrthoDB" id="5287122at2"/>
<dbReference type="SUPFAM" id="SSF82714">
    <property type="entry name" value="Multidrug efflux transporter AcrB TolC docking domain, DN and DC subdomains"/>
    <property type="match status" value="2"/>
</dbReference>
<dbReference type="Gene3D" id="3.30.2090.10">
    <property type="entry name" value="Multidrug efflux transporter AcrB TolC docking domain, DN and DC subdomains"/>
    <property type="match status" value="2"/>
</dbReference>
<feature type="transmembrane region" description="Helical" evidence="2">
    <location>
        <begin position="914"/>
        <end position="935"/>
    </location>
</feature>
<keyword evidence="2" id="KW-1133">Transmembrane helix</keyword>
<dbReference type="SUPFAM" id="SSF82866">
    <property type="entry name" value="Multidrug efflux transporter AcrB transmembrane domain"/>
    <property type="match status" value="2"/>
</dbReference>
<feature type="transmembrane region" description="Helical" evidence="2">
    <location>
        <begin position="354"/>
        <end position="377"/>
    </location>
</feature>